<dbReference type="EC" id="2.7.7.7" evidence="1"/>
<evidence type="ECO:0000256" key="7">
    <source>
        <dbReference type="ARBA" id="ARBA00049244"/>
    </source>
</evidence>
<keyword evidence="3" id="KW-0378">Hydrolase</keyword>
<evidence type="ECO:0000256" key="2">
    <source>
        <dbReference type="ARBA" id="ARBA00022722"/>
    </source>
</evidence>
<dbReference type="CDD" id="cd06127">
    <property type="entry name" value="DEDDh"/>
    <property type="match status" value="1"/>
</dbReference>
<evidence type="ECO:0000256" key="3">
    <source>
        <dbReference type="ARBA" id="ARBA00022801"/>
    </source>
</evidence>
<evidence type="ECO:0000256" key="1">
    <source>
        <dbReference type="ARBA" id="ARBA00012417"/>
    </source>
</evidence>
<accession>A0A935T8B6</accession>
<evidence type="ECO:0000256" key="6">
    <source>
        <dbReference type="ARBA" id="ARBA00026073"/>
    </source>
</evidence>
<dbReference type="GO" id="GO:0003887">
    <property type="term" value="F:DNA-directed DNA polymerase activity"/>
    <property type="evidence" value="ECO:0007669"/>
    <property type="project" value="UniProtKB-EC"/>
</dbReference>
<dbReference type="Pfam" id="PF00929">
    <property type="entry name" value="RNase_T"/>
    <property type="match status" value="1"/>
</dbReference>
<feature type="signal peptide" evidence="9">
    <location>
        <begin position="1"/>
        <end position="26"/>
    </location>
</feature>
<evidence type="ECO:0000313" key="12">
    <source>
        <dbReference type="Proteomes" id="UP000706151"/>
    </source>
</evidence>
<evidence type="ECO:0000313" key="11">
    <source>
        <dbReference type="EMBL" id="MBK7953551.1"/>
    </source>
</evidence>
<dbReference type="GO" id="GO:0005829">
    <property type="term" value="C:cytosol"/>
    <property type="evidence" value="ECO:0007669"/>
    <property type="project" value="TreeGrafter"/>
</dbReference>
<dbReference type="GO" id="GO:0003677">
    <property type="term" value="F:DNA binding"/>
    <property type="evidence" value="ECO:0007669"/>
    <property type="project" value="InterPro"/>
</dbReference>
<dbReference type="GO" id="GO:0006260">
    <property type="term" value="P:DNA replication"/>
    <property type="evidence" value="ECO:0007669"/>
    <property type="project" value="InterPro"/>
</dbReference>
<evidence type="ECO:0000259" key="10">
    <source>
        <dbReference type="SMART" id="SM00479"/>
    </source>
</evidence>
<comment type="catalytic activity">
    <reaction evidence="7">
        <text>DNA(n) + a 2'-deoxyribonucleoside 5'-triphosphate = DNA(n+1) + diphosphate</text>
        <dbReference type="Rhea" id="RHEA:22508"/>
        <dbReference type="Rhea" id="RHEA-COMP:17339"/>
        <dbReference type="Rhea" id="RHEA-COMP:17340"/>
        <dbReference type="ChEBI" id="CHEBI:33019"/>
        <dbReference type="ChEBI" id="CHEBI:61560"/>
        <dbReference type="ChEBI" id="CHEBI:173112"/>
        <dbReference type="EC" id="2.7.7.7"/>
    </reaction>
</comment>
<dbReference type="InterPro" id="IPR036397">
    <property type="entry name" value="RNaseH_sf"/>
</dbReference>
<reference evidence="11 12" key="1">
    <citation type="submission" date="2020-10" db="EMBL/GenBank/DDBJ databases">
        <title>Connecting structure to function with the recovery of over 1000 high-quality activated sludge metagenome-assembled genomes encoding full-length rRNA genes using long-read sequencing.</title>
        <authorList>
            <person name="Singleton C.M."/>
            <person name="Petriglieri F."/>
            <person name="Kristensen J.M."/>
            <person name="Kirkegaard R.H."/>
            <person name="Michaelsen T.Y."/>
            <person name="Andersen M.H."/>
            <person name="Karst S.M."/>
            <person name="Dueholm M.S."/>
            <person name="Nielsen P.H."/>
            <person name="Albertsen M."/>
        </authorList>
    </citation>
    <scope>NUCLEOTIDE SEQUENCE [LARGE SCALE GENOMIC DNA]</scope>
    <source>
        <strain evidence="11">Fred_18-Q3-R57-64_BAT3C.720</strain>
    </source>
</reference>
<keyword evidence="9" id="KW-0732">Signal</keyword>
<dbReference type="InterPro" id="IPR013520">
    <property type="entry name" value="Ribonucl_H"/>
</dbReference>
<comment type="function">
    <text evidence="5">DNA polymerase III is a complex, multichain enzyme responsible for most of the replicative synthesis in bacteria. The epsilon subunit contain the editing function and is a proofreading 3'-5' exonuclease.</text>
</comment>
<dbReference type="PANTHER" id="PTHR30231">
    <property type="entry name" value="DNA POLYMERASE III SUBUNIT EPSILON"/>
    <property type="match status" value="1"/>
</dbReference>
<feature type="chain" id="PRO_5037014637" description="DNA-directed DNA polymerase" evidence="9">
    <location>
        <begin position="27"/>
        <end position="731"/>
    </location>
</feature>
<feature type="domain" description="Exonuclease" evidence="10">
    <location>
        <begin position="540"/>
        <end position="708"/>
    </location>
</feature>
<dbReference type="NCBIfam" id="TIGR00573">
    <property type="entry name" value="dnaq"/>
    <property type="match status" value="1"/>
</dbReference>
<dbReference type="Gene3D" id="3.30.450.20">
    <property type="entry name" value="PAS domain"/>
    <property type="match status" value="1"/>
</dbReference>
<evidence type="ECO:0000256" key="9">
    <source>
        <dbReference type="SAM" id="SignalP"/>
    </source>
</evidence>
<dbReference type="SUPFAM" id="SSF53098">
    <property type="entry name" value="Ribonuclease H-like"/>
    <property type="match status" value="1"/>
</dbReference>
<feature type="coiled-coil region" evidence="8">
    <location>
        <begin position="117"/>
        <end position="151"/>
    </location>
</feature>
<comment type="subunit">
    <text evidence="6">DNA polymerase III contains a core (composed of alpha, epsilon and theta chains) that associates with a tau subunit. This core dimerizes to form the POLIII' complex. PolIII' associates with the gamma complex (composed of gamma, delta, delta', psi and chi chains) and with the beta chain to form the complete DNA polymerase III complex.</text>
</comment>
<dbReference type="Gene3D" id="3.30.420.10">
    <property type="entry name" value="Ribonuclease H-like superfamily/Ribonuclease H"/>
    <property type="match status" value="1"/>
</dbReference>
<dbReference type="SMART" id="SM00479">
    <property type="entry name" value="EXOIII"/>
    <property type="match status" value="1"/>
</dbReference>
<evidence type="ECO:0000256" key="4">
    <source>
        <dbReference type="ARBA" id="ARBA00022839"/>
    </source>
</evidence>
<evidence type="ECO:0000256" key="8">
    <source>
        <dbReference type="SAM" id="Coils"/>
    </source>
</evidence>
<keyword evidence="8" id="KW-0175">Coiled coil</keyword>
<dbReference type="Proteomes" id="UP000706151">
    <property type="component" value="Unassembled WGS sequence"/>
</dbReference>
<dbReference type="FunFam" id="3.30.420.10:FF:000045">
    <property type="entry name" value="3'-5' exonuclease DinG"/>
    <property type="match status" value="1"/>
</dbReference>
<keyword evidence="2" id="KW-0540">Nuclease</keyword>
<dbReference type="InterPro" id="IPR006054">
    <property type="entry name" value="DnaQ"/>
</dbReference>
<proteinExistence type="predicted"/>
<organism evidence="11 12">
    <name type="scientific">Candidatus Accumulibacter affinis</name>
    <dbReference type="NCBI Taxonomy" id="2954384"/>
    <lineage>
        <taxon>Bacteria</taxon>
        <taxon>Pseudomonadati</taxon>
        <taxon>Pseudomonadota</taxon>
        <taxon>Betaproteobacteria</taxon>
        <taxon>Candidatus Accumulibacter</taxon>
    </lineage>
</organism>
<dbReference type="InterPro" id="IPR012337">
    <property type="entry name" value="RNaseH-like_sf"/>
</dbReference>
<sequence length="731" mass="80756">MQATRKLVLAGAAVCLLLLVVVAATAALMLASEADTSGGGRTPEERAVALLVLAMAACALSCWVVYQLHELYLRPPLRMAEELTAALAHSGLRLGEYGADELRVLGQAANQLLALREARENDVAERVREARASLEEERSRLAALMADLSQSVVVCNLDGRVLLYNQRARQELAPAADGNNAELLGLGRSIYTVFDRALIAHALERLQQASSERTDGDSQRLIGSAQFVTATRAGRLLRAHMSPVLGGDGPHHARVGGLSITGFVLVLEDVTNSNERQARRDVLIQSLIEGGRGPLGSIRAAGEMLSDFSDMPQQQRDRFLHVIRDEAGVLSAQFEKAAAAFSNDLRERWLLEEILGGELLAVAARRIGERRSNERRALAVKTENVDEGLWLRVDTFGLLQALHYLAIRLQDEYEVREVRLSLTRSGHLAQFDLSWIGTFMNNETAMSWLQDPMSSGGESLPLSVVDVVERCNGDIWFQRERVSHRAFFRTMLPVAEAPKDLPRSIVAAAEGERPEFYDFDIFLWSAVSHELDDRPLVELSYTVFDTETTGLQPSAGDEIIQIGATRIVNRRLLRQECFDQLVDPRRSLSQQSIAIHGITPELLVGQPAIDVVLPQFHAFCADTVLVGHNAAFDMRFLQLKEKPSGVRFDQPVLDTLLLSAVLHPNQSTHRLEAIAERLGVSVFGRHTALGDAMVTGEVFLKMLPLLAEMGITTLRQAREASQRTYHARLKY</sequence>
<protein>
    <recommendedName>
        <fullName evidence="1">DNA-directed DNA polymerase</fullName>
        <ecNumber evidence="1">2.7.7.7</ecNumber>
    </recommendedName>
</protein>
<dbReference type="AlphaFoldDB" id="A0A935T8B6"/>
<evidence type="ECO:0000256" key="5">
    <source>
        <dbReference type="ARBA" id="ARBA00025483"/>
    </source>
</evidence>
<dbReference type="SUPFAM" id="SSF55785">
    <property type="entry name" value="PYP-like sensor domain (PAS domain)"/>
    <property type="match status" value="1"/>
</dbReference>
<dbReference type="PANTHER" id="PTHR30231:SF4">
    <property type="entry name" value="PROTEIN NEN2"/>
    <property type="match status" value="1"/>
</dbReference>
<name>A0A935T8B6_9PROT</name>
<dbReference type="GO" id="GO:0008408">
    <property type="term" value="F:3'-5' exonuclease activity"/>
    <property type="evidence" value="ECO:0007669"/>
    <property type="project" value="TreeGrafter"/>
</dbReference>
<gene>
    <name evidence="11" type="ORF">IPK02_06040</name>
</gene>
<comment type="caution">
    <text evidence="11">The sequence shown here is derived from an EMBL/GenBank/DDBJ whole genome shotgun (WGS) entry which is preliminary data.</text>
</comment>
<keyword evidence="4" id="KW-0269">Exonuclease</keyword>
<dbReference type="InterPro" id="IPR035965">
    <property type="entry name" value="PAS-like_dom_sf"/>
</dbReference>
<dbReference type="EMBL" id="JADJOT010000006">
    <property type="protein sequence ID" value="MBK7953551.1"/>
    <property type="molecule type" value="Genomic_DNA"/>
</dbReference>